<reference evidence="2" key="1">
    <citation type="submission" date="2019-05" db="EMBL/GenBank/DDBJ databases">
        <authorList>
            <person name="Naeem R."/>
            <person name="Antony C."/>
            <person name="Guan Q."/>
        </authorList>
    </citation>
    <scope>NUCLEOTIDE SEQUENCE</scope>
    <source>
        <strain evidence="2">3</strain>
    </source>
</reference>
<dbReference type="EMBL" id="LR589283">
    <property type="protein sequence ID" value="VTO99857.1"/>
    <property type="molecule type" value="Genomic_DNA"/>
</dbReference>
<name>A0A653ER48_MYCKA</name>
<evidence type="ECO:0000313" key="3">
    <source>
        <dbReference type="Proteomes" id="UP000516380"/>
    </source>
</evidence>
<gene>
    <name evidence="2" type="ORF">BIN_B_02167</name>
    <name evidence="1" type="ORF">NIIDMKKI_77070</name>
</gene>
<dbReference type="EMBL" id="AP023343">
    <property type="protein sequence ID" value="BCI92501.1"/>
    <property type="molecule type" value="Genomic_DNA"/>
</dbReference>
<accession>A0A653ER48</accession>
<dbReference type="Proteomes" id="UP000516380">
    <property type="component" value="Chromosome"/>
</dbReference>
<keyword evidence="3" id="KW-1185">Reference proteome</keyword>
<protein>
    <submittedName>
        <fullName evidence="2">Uncharacterized protein</fullName>
    </submittedName>
</protein>
<dbReference type="AlphaFoldDB" id="A0A653ER48"/>
<proteinExistence type="predicted"/>
<evidence type="ECO:0000313" key="1">
    <source>
        <dbReference type="EMBL" id="BCI92501.1"/>
    </source>
</evidence>
<reference evidence="1 3" key="2">
    <citation type="submission" date="2020-07" db="EMBL/GenBank/DDBJ databases">
        <title>Mycobacterium kansasii (former subtype) with zoonotic potential isolated from diseased indoor pet cat, Japan.</title>
        <authorList>
            <person name="Fukano H."/>
            <person name="Terazono T."/>
            <person name="Hoshino Y."/>
        </authorList>
    </citation>
    <scope>NUCLEOTIDE SEQUENCE [LARGE SCALE GENOMIC DNA]</scope>
    <source>
        <strain evidence="1 3">Kuro-I</strain>
    </source>
</reference>
<sequence>MHCLLWKLGERSQDAADRPSDRARNARHDLLNHLGGALGPRLGTDALELLGRIGFIRLELTPGIGSVRPAIQVVLGARRRVAEDSEIAGGGEC</sequence>
<organism evidence="2">
    <name type="scientific">Mycobacterium kansasii</name>
    <dbReference type="NCBI Taxonomy" id="1768"/>
    <lineage>
        <taxon>Bacteria</taxon>
        <taxon>Bacillati</taxon>
        <taxon>Actinomycetota</taxon>
        <taxon>Actinomycetes</taxon>
        <taxon>Mycobacteriales</taxon>
        <taxon>Mycobacteriaceae</taxon>
        <taxon>Mycobacterium</taxon>
    </lineage>
</organism>
<evidence type="ECO:0000313" key="2">
    <source>
        <dbReference type="EMBL" id="VTO99857.1"/>
    </source>
</evidence>